<dbReference type="OrthoDB" id="9990847at2759"/>
<evidence type="ECO:0000256" key="1">
    <source>
        <dbReference type="SAM" id="MobiDB-lite"/>
    </source>
</evidence>
<dbReference type="Proteomes" id="UP000663877">
    <property type="component" value="Unassembled WGS sequence"/>
</dbReference>
<proteinExistence type="predicted"/>
<reference evidence="3" key="1">
    <citation type="submission" date="2021-02" db="EMBL/GenBank/DDBJ databases">
        <authorList>
            <person name="Nowell W R."/>
        </authorList>
    </citation>
    <scope>NUCLEOTIDE SEQUENCE</scope>
</reference>
<sequence>MTVCKVLLYGLKPCDISSHTNDKISDISHQRQHSIISTTPPKLPSEKSLSPDTDYLNIDIKPLLAPTNARSSTSSDTVHESSPIRVIMRETPRGRYRICVSQTLLRSHIGDVS</sequence>
<protein>
    <submittedName>
        <fullName evidence="3">Uncharacterized protein</fullName>
    </submittedName>
</protein>
<gene>
    <name evidence="2" type="ORF">BJG266_LOCUS4592</name>
    <name evidence="4" type="ORF">QVE165_LOCUS17040</name>
    <name evidence="3" type="ORF">QVE165_LOCUS5489</name>
</gene>
<evidence type="ECO:0000313" key="3">
    <source>
        <dbReference type="EMBL" id="CAF0825364.1"/>
    </source>
</evidence>
<keyword evidence="5" id="KW-1185">Reference proteome</keyword>
<comment type="caution">
    <text evidence="3">The sequence shown here is derived from an EMBL/GenBank/DDBJ whole genome shotgun (WGS) entry which is preliminary data.</text>
</comment>
<dbReference type="AlphaFoldDB" id="A0A813UFW9"/>
<evidence type="ECO:0000313" key="4">
    <source>
        <dbReference type="EMBL" id="CAF1040390.1"/>
    </source>
</evidence>
<evidence type="ECO:0000313" key="5">
    <source>
        <dbReference type="Proteomes" id="UP000663832"/>
    </source>
</evidence>
<accession>A0A813UFW9</accession>
<evidence type="ECO:0000313" key="2">
    <source>
        <dbReference type="EMBL" id="CAF0789475.1"/>
    </source>
</evidence>
<name>A0A813UFW9_9BILA</name>
<feature type="region of interest" description="Disordered" evidence="1">
    <location>
        <begin position="66"/>
        <end position="86"/>
    </location>
</feature>
<feature type="region of interest" description="Disordered" evidence="1">
    <location>
        <begin position="17"/>
        <end position="53"/>
    </location>
</feature>
<dbReference type="EMBL" id="CAJNOM010000097">
    <property type="protein sequence ID" value="CAF1040390.1"/>
    <property type="molecule type" value="Genomic_DNA"/>
</dbReference>
<organism evidence="3 5">
    <name type="scientific">Adineta steineri</name>
    <dbReference type="NCBI Taxonomy" id="433720"/>
    <lineage>
        <taxon>Eukaryota</taxon>
        <taxon>Metazoa</taxon>
        <taxon>Spiralia</taxon>
        <taxon>Gnathifera</taxon>
        <taxon>Rotifera</taxon>
        <taxon>Eurotatoria</taxon>
        <taxon>Bdelloidea</taxon>
        <taxon>Adinetida</taxon>
        <taxon>Adinetidae</taxon>
        <taxon>Adineta</taxon>
    </lineage>
</organism>
<dbReference type="EMBL" id="CAJNOM010000022">
    <property type="protein sequence ID" value="CAF0825364.1"/>
    <property type="molecule type" value="Genomic_DNA"/>
</dbReference>
<dbReference type="Proteomes" id="UP000663832">
    <property type="component" value="Unassembled WGS sequence"/>
</dbReference>
<dbReference type="EMBL" id="CAJNOI010000011">
    <property type="protein sequence ID" value="CAF0789475.1"/>
    <property type="molecule type" value="Genomic_DNA"/>
</dbReference>
<feature type="compositionally biased region" description="Basic and acidic residues" evidence="1">
    <location>
        <begin position="20"/>
        <end position="29"/>
    </location>
</feature>